<keyword evidence="1" id="KW-0805">Transcription regulation</keyword>
<evidence type="ECO:0000259" key="4">
    <source>
        <dbReference type="Pfam" id="PF00440"/>
    </source>
</evidence>
<accession>A0ABX3SXI8</accession>
<dbReference type="EMBL" id="MVHV01000001">
    <property type="protein sequence ID" value="ORA85394.1"/>
    <property type="molecule type" value="Genomic_DNA"/>
</dbReference>
<keyword evidence="3" id="KW-0804">Transcription</keyword>
<reference evidence="6 7" key="1">
    <citation type="submission" date="2017-02" db="EMBL/GenBank/DDBJ databases">
        <title>The new phylogeny of genus Mycobacterium.</title>
        <authorList>
            <person name="Tortoli E."/>
            <person name="Trovato A."/>
            <person name="Cirillo D.M."/>
        </authorList>
    </citation>
    <scope>NUCLEOTIDE SEQUENCE [LARGE SCALE GENOMIC DNA]</scope>
    <source>
        <strain evidence="6 7">IP1130001</strain>
    </source>
</reference>
<dbReference type="InterPro" id="IPR009057">
    <property type="entry name" value="Homeodomain-like_sf"/>
</dbReference>
<evidence type="ECO:0000256" key="2">
    <source>
        <dbReference type="ARBA" id="ARBA00023125"/>
    </source>
</evidence>
<sequence length="199" mass="21376">MAVDTRTRIIAATAELFRRQGLTGTGLKQIAHAAQAPFSSIYHFFPGGKTDLADEVIRRAGALYGEHVLTIFDACTDLPAAIEVAFATAAKVMVESDYVDACPIETIALEVASTDETLRRATADVFAGWIDSGTAHIEQCGLSHGVRRRLIIGFISSLEGAFVLSRSLRSTEPLEAASRMMQLAVRAELAHGPSERTDA</sequence>
<dbReference type="PANTHER" id="PTHR47506">
    <property type="entry name" value="TRANSCRIPTIONAL REGULATORY PROTEIN"/>
    <property type="match status" value="1"/>
</dbReference>
<dbReference type="RefSeq" id="WP_071512767.1">
    <property type="nucleotide sequence ID" value="NZ_CP060015.1"/>
</dbReference>
<dbReference type="InterPro" id="IPR036271">
    <property type="entry name" value="Tet_transcr_reg_TetR-rel_C_sf"/>
</dbReference>
<feature type="domain" description="Transcriptional regulator LmrA/YxaF-like C-terminal" evidence="5">
    <location>
        <begin position="80"/>
        <end position="179"/>
    </location>
</feature>
<name>A0ABX3SXI8_MYCMA</name>
<keyword evidence="7" id="KW-1185">Reference proteome</keyword>
<organism evidence="6 7">
    <name type="scientific">Mycobacterium malmoense</name>
    <dbReference type="NCBI Taxonomy" id="1780"/>
    <lineage>
        <taxon>Bacteria</taxon>
        <taxon>Bacillati</taxon>
        <taxon>Actinomycetota</taxon>
        <taxon>Actinomycetes</taxon>
        <taxon>Mycobacteriales</taxon>
        <taxon>Mycobacteriaceae</taxon>
        <taxon>Mycobacterium</taxon>
    </lineage>
</organism>
<evidence type="ECO:0000256" key="1">
    <source>
        <dbReference type="ARBA" id="ARBA00023015"/>
    </source>
</evidence>
<proteinExistence type="predicted"/>
<evidence type="ECO:0000313" key="6">
    <source>
        <dbReference type="EMBL" id="ORA85394.1"/>
    </source>
</evidence>
<feature type="domain" description="HTH tetR-type" evidence="4">
    <location>
        <begin position="9"/>
        <end position="56"/>
    </location>
</feature>
<protein>
    <submittedName>
        <fullName evidence="6">TetR family transcriptional regulator</fullName>
    </submittedName>
</protein>
<dbReference type="PANTHER" id="PTHR47506:SF3">
    <property type="entry name" value="HTH-TYPE TRANSCRIPTIONAL REGULATOR LMRA"/>
    <property type="match status" value="1"/>
</dbReference>
<gene>
    <name evidence="6" type="ORF">BST29_00535</name>
</gene>
<dbReference type="Pfam" id="PF00440">
    <property type="entry name" value="TetR_N"/>
    <property type="match status" value="1"/>
</dbReference>
<dbReference type="Gene3D" id="1.10.357.10">
    <property type="entry name" value="Tetracycline Repressor, domain 2"/>
    <property type="match status" value="1"/>
</dbReference>
<evidence type="ECO:0000313" key="7">
    <source>
        <dbReference type="Proteomes" id="UP000243140"/>
    </source>
</evidence>
<keyword evidence="2" id="KW-0238">DNA-binding</keyword>
<evidence type="ECO:0000259" key="5">
    <source>
        <dbReference type="Pfam" id="PF21993"/>
    </source>
</evidence>
<dbReference type="InterPro" id="IPR054156">
    <property type="entry name" value="YxaF_TetR_C"/>
</dbReference>
<dbReference type="SUPFAM" id="SSF46689">
    <property type="entry name" value="Homeodomain-like"/>
    <property type="match status" value="1"/>
</dbReference>
<dbReference type="InterPro" id="IPR001647">
    <property type="entry name" value="HTH_TetR"/>
</dbReference>
<dbReference type="SUPFAM" id="SSF48498">
    <property type="entry name" value="Tetracyclin repressor-like, C-terminal domain"/>
    <property type="match status" value="1"/>
</dbReference>
<comment type="caution">
    <text evidence="6">The sequence shown here is derived from an EMBL/GenBank/DDBJ whole genome shotgun (WGS) entry which is preliminary data.</text>
</comment>
<evidence type="ECO:0000256" key="3">
    <source>
        <dbReference type="ARBA" id="ARBA00023163"/>
    </source>
</evidence>
<dbReference type="Proteomes" id="UP000243140">
    <property type="component" value="Unassembled WGS sequence"/>
</dbReference>
<dbReference type="Pfam" id="PF21993">
    <property type="entry name" value="TetR_C_13_2"/>
    <property type="match status" value="1"/>
</dbReference>